<name>A0A803VR82_FICAL</name>
<dbReference type="Proteomes" id="UP000016665">
    <property type="component" value="Chromosome 2"/>
</dbReference>
<dbReference type="InterPro" id="IPR036051">
    <property type="entry name" value="KRAB_dom_sf"/>
</dbReference>
<evidence type="ECO:0000313" key="4">
    <source>
        <dbReference type="Proteomes" id="UP000016665"/>
    </source>
</evidence>
<reference evidence="3 4" key="1">
    <citation type="journal article" date="2012" name="Nature">
        <title>The genomic landscape of species divergence in Ficedula flycatchers.</title>
        <authorList>
            <person name="Ellegren H."/>
            <person name="Smeds L."/>
            <person name="Burri R."/>
            <person name="Olason P.I."/>
            <person name="Backstrom N."/>
            <person name="Kawakami T."/>
            <person name="Kunstner A."/>
            <person name="Makinen H."/>
            <person name="Nadachowska-Brzyska K."/>
            <person name="Qvarnstrom A."/>
            <person name="Uebbing S."/>
            <person name="Wolf J.B."/>
        </authorList>
    </citation>
    <scope>NUCLEOTIDE SEQUENCE [LARGE SCALE GENOMIC DNA]</scope>
</reference>
<evidence type="ECO:0000313" key="3">
    <source>
        <dbReference type="Ensembl" id="ENSFALP00000025238.1"/>
    </source>
</evidence>
<dbReference type="GeneTree" id="ENSGT01110000268920"/>
<dbReference type="InterPro" id="IPR001909">
    <property type="entry name" value="KRAB"/>
</dbReference>
<feature type="domain" description="KRAB" evidence="2">
    <location>
        <begin position="11"/>
        <end position="103"/>
    </location>
</feature>
<sequence length="124" mass="14009">ETTLGIRREPVTFEDVMMFLDRAEWDALPEGQRQLYRDVVEQLRFLVGTRTGLFLQSHGCGESGFLAWLVTFAVFPSGHTGSWLEEPSSGWWPETSGYQEPETSYPGESCSLLLQLHPWATPTA</sequence>
<dbReference type="PROSITE" id="PS50805">
    <property type="entry name" value="KRAB"/>
    <property type="match status" value="1"/>
</dbReference>
<dbReference type="AlphaFoldDB" id="A0A803VR82"/>
<reference evidence="3" key="2">
    <citation type="submission" date="2025-08" db="UniProtKB">
        <authorList>
            <consortium name="Ensembl"/>
        </authorList>
    </citation>
    <scope>IDENTIFICATION</scope>
</reference>
<dbReference type="GO" id="GO:0006355">
    <property type="term" value="P:regulation of DNA-templated transcription"/>
    <property type="evidence" value="ECO:0007669"/>
    <property type="project" value="InterPro"/>
</dbReference>
<protein>
    <recommendedName>
        <fullName evidence="2">KRAB domain-containing protein</fullName>
    </recommendedName>
</protein>
<evidence type="ECO:0000259" key="2">
    <source>
        <dbReference type="PROSITE" id="PS50805"/>
    </source>
</evidence>
<proteinExistence type="predicted"/>
<reference evidence="3" key="3">
    <citation type="submission" date="2025-09" db="UniProtKB">
        <authorList>
            <consortium name="Ensembl"/>
        </authorList>
    </citation>
    <scope>IDENTIFICATION</scope>
</reference>
<dbReference type="Pfam" id="PF01352">
    <property type="entry name" value="KRAB"/>
    <property type="match status" value="1"/>
</dbReference>
<feature type="region of interest" description="Disordered" evidence="1">
    <location>
        <begin position="82"/>
        <end position="103"/>
    </location>
</feature>
<dbReference type="Ensembl" id="ENSFALT00000044736.1">
    <property type="protein sequence ID" value="ENSFALP00000025238.1"/>
    <property type="gene ID" value="ENSFALG00000026451.1"/>
</dbReference>
<keyword evidence="4" id="KW-1185">Reference proteome</keyword>
<dbReference type="Gene3D" id="6.10.140.140">
    <property type="match status" value="1"/>
</dbReference>
<dbReference type="SUPFAM" id="SSF109640">
    <property type="entry name" value="KRAB domain (Kruppel-associated box)"/>
    <property type="match status" value="1"/>
</dbReference>
<organism evidence="3 4">
    <name type="scientific">Ficedula albicollis</name>
    <name type="common">Collared flycatcher</name>
    <name type="synonym">Muscicapa albicollis</name>
    <dbReference type="NCBI Taxonomy" id="59894"/>
    <lineage>
        <taxon>Eukaryota</taxon>
        <taxon>Metazoa</taxon>
        <taxon>Chordata</taxon>
        <taxon>Craniata</taxon>
        <taxon>Vertebrata</taxon>
        <taxon>Euteleostomi</taxon>
        <taxon>Archelosauria</taxon>
        <taxon>Archosauria</taxon>
        <taxon>Dinosauria</taxon>
        <taxon>Saurischia</taxon>
        <taxon>Theropoda</taxon>
        <taxon>Coelurosauria</taxon>
        <taxon>Aves</taxon>
        <taxon>Neognathae</taxon>
        <taxon>Neoaves</taxon>
        <taxon>Telluraves</taxon>
        <taxon>Australaves</taxon>
        <taxon>Passeriformes</taxon>
        <taxon>Muscicapidae</taxon>
        <taxon>Ficedula</taxon>
    </lineage>
</organism>
<evidence type="ECO:0000256" key="1">
    <source>
        <dbReference type="SAM" id="MobiDB-lite"/>
    </source>
</evidence>
<accession>A0A803VR82</accession>